<feature type="transmembrane region" description="Helical" evidence="1">
    <location>
        <begin position="364"/>
        <end position="383"/>
    </location>
</feature>
<feature type="transmembrane region" description="Helical" evidence="1">
    <location>
        <begin position="260"/>
        <end position="280"/>
    </location>
</feature>
<sequence length="411" mass="45292">MEPLIWFAISFLIGLLLGIERERSHPEGTQAIGVRTLILFSLLGTMAATIDNPAVTVPLCFLAVGIILLSYFRSTENVKRRIDIGITTELAAGIVFALGYMVPSFPLTAITVSAVILLVLMERKRLHFFSRKTLKPQEIETIIILMIFALGVIPVLPNRTIDPWQFFNPRNFAILITLIASMQFAGYLAIRLFGQNMGQAILGFLGGLVSSTAVFATLGDVLKESRFAMATMASALFAVIAMLIELVVILLVAAPGLLVFIAWPLFTMIIVSLTIALLLLRYSKNSQRSPSVTLVPLNYNSIFRSAALIMLILFFIAIIKRYSSITGIFYAAFLAGLFEFHGISFAAALFYLENQLNIHQAASMLALALLASFVSKFILLWGLTPRHFAFWLTLFLLVILASGGIVYWVAV</sequence>
<protein>
    <submittedName>
        <fullName evidence="4">Uncharacterized membrane protein (DUF4010 family)</fullName>
    </submittedName>
</protein>
<reference evidence="4 5" key="1">
    <citation type="submission" date="2018-07" db="EMBL/GenBank/DDBJ databases">
        <title>Genomic Encyclopedia of Type Strains, Phase IV (KMG-IV): sequencing the most valuable type-strain genomes for metagenomic binning, comparative biology and taxonomic classification.</title>
        <authorList>
            <person name="Goeker M."/>
        </authorList>
    </citation>
    <scope>NUCLEOTIDE SEQUENCE [LARGE SCALE GENOMIC DNA]</scope>
    <source>
        <strain evidence="4 5">DSM 16500</strain>
    </source>
</reference>
<dbReference type="AlphaFoldDB" id="A0A370GN86"/>
<accession>A0A370GN86</accession>
<feature type="domain" description="MgtC/SapB/SrpB/YhiD N-terminal" evidence="2">
    <location>
        <begin position="8"/>
        <end position="127"/>
    </location>
</feature>
<organism evidence="4 5">
    <name type="scientific">Aquicella lusitana</name>
    <dbReference type="NCBI Taxonomy" id="254246"/>
    <lineage>
        <taxon>Bacteria</taxon>
        <taxon>Pseudomonadati</taxon>
        <taxon>Pseudomonadota</taxon>
        <taxon>Gammaproteobacteria</taxon>
        <taxon>Legionellales</taxon>
        <taxon>Coxiellaceae</taxon>
        <taxon>Aquicella</taxon>
    </lineage>
</organism>
<feature type="transmembrane region" description="Helical" evidence="1">
    <location>
        <begin position="172"/>
        <end position="194"/>
    </location>
</feature>
<keyword evidence="1" id="KW-1133">Transmembrane helix</keyword>
<evidence type="ECO:0000256" key="1">
    <source>
        <dbReference type="SAM" id="Phobius"/>
    </source>
</evidence>
<feature type="transmembrane region" description="Helical" evidence="1">
    <location>
        <begin position="141"/>
        <end position="160"/>
    </location>
</feature>
<evidence type="ECO:0000313" key="4">
    <source>
        <dbReference type="EMBL" id="RDI43383.1"/>
    </source>
</evidence>
<proteinExistence type="predicted"/>
<name>A0A370GN86_9COXI</name>
<dbReference type="EMBL" id="QQAX01000011">
    <property type="protein sequence ID" value="RDI43383.1"/>
    <property type="molecule type" value="Genomic_DNA"/>
</dbReference>
<keyword evidence="5" id="KW-1185">Reference proteome</keyword>
<dbReference type="Proteomes" id="UP000254720">
    <property type="component" value="Unassembled WGS sequence"/>
</dbReference>
<evidence type="ECO:0000259" key="2">
    <source>
        <dbReference type="Pfam" id="PF02308"/>
    </source>
</evidence>
<dbReference type="OrthoDB" id="9813718at2"/>
<feature type="transmembrane region" description="Helical" evidence="1">
    <location>
        <begin position="200"/>
        <end position="222"/>
    </location>
</feature>
<keyword evidence="1" id="KW-0472">Membrane</keyword>
<comment type="caution">
    <text evidence="4">The sequence shown here is derived from an EMBL/GenBank/DDBJ whole genome shotgun (WGS) entry which is preliminary data.</text>
</comment>
<evidence type="ECO:0000313" key="5">
    <source>
        <dbReference type="Proteomes" id="UP000254720"/>
    </source>
</evidence>
<feature type="transmembrane region" description="Helical" evidence="1">
    <location>
        <begin position="93"/>
        <end position="121"/>
    </location>
</feature>
<keyword evidence="1" id="KW-0812">Transmembrane</keyword>
<feature type="transmembrane region" description="Helical" evidence="1">
    <location>
        <begin position="55"/>
        <end position="72"/>
    </location>
</feature>
<dbReference type="PANTHER" id="PTHR39084">
    <property type="entry name" value="MEMBRANE PROTEIN-RELATED"/>
    <property type="match status" value="1"/>
</dbReference>
<dbReference type="InterPro" id="IPR025105">
    <property type="entry name" value="DUF4010"/>
</dbReference>
<dbReference type="Pfam" id="PF02308">
    <property type="entry name" value="MgtC"/>
    <property type="match status" value="1"/>
</dbReference>
<dbReference type="Pfam" id="PF13194">
    <property type="entry name" value="DUF4010"/>
    <property type="match status" value="1"/>
</dbReference>
<feature type="transmembrane region" description="Helical" evidence="1">
    <location>
        <begin position="301"/>
        <end position="322"/>
    </location>
</feature>
<feature type="transmembrane region" description="Helical" evidence="1">
    <location>
        <begin position="234"/>
        <end position="254"/>
    </location>
</feature>
<feature type="transmembrane region" description="Helical" evidence="1">
    <location>
        <begin position="328"/>
        <end position="352"/>
    </location>
</feature>
<feature type="transmembrane region" description="Helical" evidence="1">
    <location>
        <begin position="389"/>
        <end position="410"/>
    </location>
</feature>
<evidence type="ECO:0000259" key="3">
    <source>
        <dbReference type="Pfam" id="PF13194"/>
    </source>
</evidence>
<dbReference type="InterPro" id="IPR049177">
    <property type="entry name" value="MgtC_SapB_SrpB_YhiD_N"/>
</dbReference>
<dbReference type="PANTHER" id="PTHR39084:SF1">
    <property type="entry name" value="DUF4010 DOMAIN-CONTAINING PROTEIN"/>
    <property type="match status" value="1"/>
</dbReference>
<gene>
    <name evidence="4" type="ORF">C8D86_11139</name>
</gene>
<dbReference type="RefSeq" id="WP_114834414.1">
    <property type="nucleotide sequence ID" value="NZ_LR699114.1"/>
</dbReference>
<feature type="domain" description="DUF4010" evidence="3">
    <location>
        <begin position="178"/>
        <end position="381"/>
    </location>
</feature>